<evidence type="ECO:0000256" key="8">
    <source>
        <dbReference type="ARBA" id="ARBA00022989"/>
    </source>
</evidence>
<keyword evidence="9 11" id="KW-0482">Metalloprotease</keyword>
<proteinExistence type="inferred from homology"/>
<evidence type="ECO:0000256" key="3">
    <source>
        <dbReference type="ARBA" id="ARBA00007931"/>
    </source>
</evidence>
<dbReference type="GO" id="GO:0004222">
    <property type="term" value="F:metalloendopeptidase activity"/>
    <property type="evidence" value="ECO:0007669"/>
    <property type="project" value="InterPro"/>
</dbReference>
<dbReference type="GO" id="GO:0006508">
    <property type="term" value="P:proteolysis"/>
    <property type="evidence" value="ECO:0007669"/>
    <property type="project" value="UniProtKB-KW"/>
</dbReference>
<dbReference type="Pfam" id="PF02163">
    <property type="entry name" value="Peptidase_M50"/>
    <property type="match status" value="2"/>
</dbReference>
<dbReference type="Proteomes" id="UP000179001">
    <property type="component" value="Unassembled WGS sequence"/>
</dbReference>
<evidence type="ECO:0000256" key="11">
    <source>
        <dbReference type="RuleBase" id="RU362031"/>
    </source>
</evidence>
<evidence type="ECO:0000256" key="1">
    <source>
        <dbReference type="ARBA" id="ARBA00001947"/>
    </source>
</evidence>
<dbReference type="Gene3D" id="2.30.42.10">
    <property type="match status" value="1"/>
</dbReference>
<feature type="transmembrane region" description="Helical" evidence="11">
    <location>
        <begin position="302"/>
        <end position="322"/>
    </location>
</feature>
<keyword evidence="10 11" id="KW-0472">Membrane</keyword>
<comment type="caution">
    <text evidence="13">The sequence shown here is derived from an EMBL/GenBank/DDBJ whole genome shotgun (WGS) entry which is preliminary data.</text>
</comment>
<dbReference type="EC" id="3.4.24.-" evidence="11"/>
<dbReference type="Pfam" id="PF17820">
    <property type="entry name" value="PDZ_6"/>
    <property type="match status" value="1"/>
</dbReference>
<evidence type="ECO:0000256" key="6">
    <source>
        <dbReference type="ARBA" id="ARBA00022801"/>
    </source>
</evidence>
<keyword evidence="7 11" id="KW-0862">Zinc</keyword>
<evidence type="ECO:0000256" key="7">
    <source>
        <dbReference type="ARBA" id="ARBA00022833"/>
    </source>
</evidence>
<evidence type="ECO:0000313" key="14">
    <source>
        <dbReference type="Proteomes" id="UP000179001"/>
    </source>
</evidence>
<name>A0A1F5T0F5_9BACT</name>
<comment type="subcellular location">
    <subcellularLocation>
        <location evidence="2">Membrane</location>
        <topology evidence="2">Multi-pass membrane protein</topology>
    </subcellularLocation>
</comment>
<dbReference type="PROSITE" id="PS50106">
    <property type="entry name" value="PDZ"/>
    <property type="match status" value="1"/>
</dbReference>
<dbReference type="SUPFAM" id="SSF50156">
    <property type="entry name" value="PDZ domain-like"/>
    <property type="match status" value="1"/>
</dbReference>
<dbReference type="PANTHER" id="PTHR42837:SF2">
    <property type="entry name" value="MEMBRANE METALLOPROTEASE ARASP2, CHLOROPLASTIC-RELATED"/>
    <property type="match status" value="1"/>
</dbReference>
<sequence>MFITIIIFILILGLLVFVHELGHYVSSKKLGVKAEEFGFGIPPRIFGWKKINGKRKFFWGNKDVETIKSDDTIWSLNWLPLGGFVKIKGEDGANKADNDSFASQKAWKRVIILSAGVLMNFVLAAVLLAIAFNIGAPQVIESTSNSGGIIVGESRVQILQVVPDSPADKIGLQVGDVIVKINNEKRGVKELVQKYIAENRNQDLEFVVERFGEEQIVTIPALETESSDDRLIGVALIESAIVKYPWYTSIWLGIKAMVIMTGAIIKAFALIIRNLFIGMPVGVEVAGPVGIAVLTGQAAKLGLAYLLQFAAILSINLGIINFMPFPALDGGRVLFILIEKIRRKPISQKIENAIHAVGFFLLIFVILLVTIKDLKLGQLFGRIFG</sequence>
<comment type="similarity">
    <text evidence="3 11">Belongs to the peptidase M50B family.</text>
</comment>
<dbReference type="GO" id="GO:0046872">
    <property type="term" value="F:metal ion binding"/>
    <property type="evidence" value="ECO:0007669"/>
    <property type="project" value="UniProtKB-KW"/>
</dbReference>
<keyword evidence="8 11" id="KW-1133">Transmembrane helix</keyword>
<dbReference type="NCBIfam" id="TIGR00054">
    <property type="entry name" value="RIP metalloprotease RseP"/>
    <property type="match status" value="1"/>
</dbReference>
<keyword evidence="11" id="KW-0479">Metal-binding</keyword>
<feature type="domain" description="PDZ" evidence="12">
    <location>
        <begin position="136"/>
        <end position="191"/>
    </location>
</feature>
<keyword evidence="6 11" id="KW-0378">Hydrolase</keyword>
<dbReference type="InterPro" id="IPR001478">
    <property type="entry name" value="PDZ"/>
</dbReference>
<evidence type="ECO:0000256" key="2">
    <source>
        <dbReference type="ARBA" id="ARBA00004141"/>
    </source>
</evidence>
<evidence type="ECO:0000256" key="10">
    <source>
        <dbReference type="ARBA" id="ARBA00023136"/>
    </source>
</evidence>
<evidence type="ECO:0000259" key="12">
    <source>
        <dbReference type="PROSITE" id="PS50106"/>
    </source>
</evidence>
<evidence type="ECO:0000256" key="4">
    <source>
        <dbReference type="ARBA" id="ARBA00022670"/>
    </source>
</evidence>
<feature type="transmembrane region" description="Helical" evidence="11">
    <location>
        <begin position="6"/>
        <end position="25"/>
    </location>
</feature>
<dbReference type="InterPro" id="IPR008915">
    <property type="entry name" value="Peptidase_M50"/>
</dbReference>
<evidence type="ECO:0000313" key="13">
    <source>
        <dbReference type="EMBL" id="OGF32216.1"/>
    </source>
</evidence>
<dbReference type="AlphaFoldDB" id="A0A1F5T0F5"/>
<comment type="cofactor">
    <cofactor evidence="1 11">
        <name>Zn(2+)</name>
        <dbReference type="ChEBI" id="CHEBI:29105"/>
    </cofactor>
</comment>
<keyword evidence="5 11" id="KW-0812">Transmembrane</keyword>
<dbReference type="InterPro" id="IPR004387">
    <property type="entry name" value="Pept_M50_Zn"/>
</dbReference>
<accession>A0A1F5T0F5</accession>
<evidence type="ECO:0000256" key="5">
    <source>
        <dbReference type="ARBA" id="ARBA00022692"/>
    </source>
</evidence>
<dbReference type="PANTHER" id="PTHR42837">
    <property type="entry name" value="REGULATOR OF SIGMA-E PROTEASE RSEP"/>
    <property type="match status" value="1"/>
</dbReference>
<dbReference type="SMART" id="SM00228">
    <property type="entry name" value="PDZ"/>
    <property type="match status" value="1"/>
</dbReference>
<organism evidence="13 14">
    <name type="scientific">Candidatus Falkowbacteria bacterium RIFOXYC2_FULL_36_12</name>
    <dbReference type="NCBI Taxonomy" id="1798002"/>
    <lineage>
        <taxon>Bacteria</taxon>
        <taxon>Candidatus Falkowiibacteriota</taxon>
    </lineage>
</organism>
<dbReference type="STRING" id="1798002.A2478_02735"/>
<evidence type="ECO:0000256" key="9">
    <source>
        <dbReference type="ARBA" id="ARBA00023049"/>
    </source>
</evidence>
<feature type="transmembrane region" description="Helical" evidence="11">
    <location>
        <begin position="110"/>
        <end position="134"/>
    </location>
</feature>
<protein>
    <recommendedName>
        <fullName evidence="11">Zinc metalloprotease</fullName>
        <ecNumber evidence="11">3.4.24.-</ecNumber>
    </recommendedName>
</protein>
<dbReference type="CDD" id="cd06163">
    <property type="entry name" value="S2P-M50_PDZ_RseP-like"/>
    <property type="match status" value="1"/>
</dbReference>
<dbReference type="InterPro" id="IPR036034">
    <property type="entry name" value="PDZ_sf"/>
</dbReference>
<feature type="transmembrane region" description="Helical" evidence="11">
    <location>
        <begin position="275"/>
        <end position="296"/>
    </location>
</feature>
<keyword evidence="4 13" id="KW-0645">Protease</keyword>
<dbReference type="EMBL" id="MFGJ01000006">
    <property type="protein sequence ID" value="OGF32216.1"/>
    <property type="molecule type" value="Genomic_DNA"/>
</dbReference>
<dbReference type="GO" id="GO:0016020">
    <property type="term" value="C:membrane"/>
    <property type="evidence" value="ECO:0007669"/>
    <property type="project" value="UniProtKB-SubCell"/>
</dbReference>
<reference evidence="13 14" key="1">
    <citation type="journal article" date="2016" name="Nat. Commun.">
        <title>Thousands of microbial genomes shed light on interconnected biogeochemical processes in an aquifer system.</title>
        <authorList>
            <person name="Anantharaman K."/>
            <person name="Brown C.T."/>
            <person name="Hug L.A."/>
            <person name="Sharon I."/>
            <person name="Castelle C.J."/>
            <person name="Probst A.J."/>
            <person name="Thomas B.C."/>
            <person name="Singh A."/>
            <person name="Wilkins M.J."/>
            <person name="Karaoz U."/>
            <person name="Brodie E.L."/>
            <person name="Williams K.H."/>
            <person name="Hubbard S.S."/>
            <person name="Banfield J.F."/>
        </authorList>
    </citation>
    <scope>NUCLEOTIDE SEQUENCE [LARGE SCALE GENOMIC DNA]</scope>
</reference>
<feature type="transmembrane region" description="Helical" evidence="11">
    <location>
        <begin position="246"/>
        <end position="268"/>
    </location>
</feature>
<feature type="transmembrane region" description="Helical" evidence="11">
    <location>
        <begin position="352"/>
        <end position="371"/>
    </location>
</feature>
<dbReference type="InterPro" id="IPR041489">
    <property type="entry name" value="PDZ_6"/>
</dbReference>
<gene>
    <name evidence="13" type="ORF">A2478_02735</name>
</gene>